<organism evidence="1 2">
    <name type="scientific">Coniosporium uncinatum</name>
    <dbReference type="NCBI Taxonomy" id="93489"/>
    <lineage>
        <taxon>Eukaryota</taxon>
        <taxon>Fungi</taxon>
        <taxon>Dikarya</taxon>
        <taxon>Ascomycota</taxon>
        <taxon>Pezizomycotina</taxon>
        <taxon>Dothideomycetes</taxon>
        <taxon>Dothideomycetes incertae sedis</taxon>
        <taxon>Coniosporium</taxon>
    </lineage>
</organism>
<dbReference type="Proteomes" id="UP001186974">
    <property type="component" value="Unassembled WGS sequence"/>
</dbReference>
<name>A0ACC3D2A6_9PEZI</name>
<comment type="caution">
    <text evidence="1">The sequence shown here is derived from an EMBL/GenBank/DDBJ whole genome shotgun (WGS) entry which is preliminary data.</text>
</comment>
<reference evidence="1" key="1">
    <citation type="submission" date="2024-09" db="EMBL/GenBank/DDBJ databases">
        <title>Black Yeasts Isolated from many extreme environments.</title>
        <authorList>
            <person name="Coleine C."/>
            <person name="Stajich J.E."/>
            <person name="Selbmann L."/>
        </authorList>
    </citation>
    <scope>NUCLEOTIDE SEQUENCE</scope>
    <source>
        <strain evidence="1">CCFEE 5737</strain>
    </source>
</reference>
<dbReference type="EMBL" id="JAWDJW010008442">
    <property type="protein sequence ID" value="KAK3060600.1"/>
    <property type="molecule type" value="Genomic_DNA"/>
</dbReference>
<sequence>MDSSRLTAGGVTANQEALRRVSKNNAGSGSDTETDRKGTKLKLRMSPNASPTGSRPGSPAVGVSTNNGSRAGSPGAPGALERKGSTKPAAATGDPPTADDIRNAIPPSGIELKSLLDMFRGRIGNNQQHFIQLVKTNSSYDKSSRRLIPKHQ</sequence>
<evidence type="ECO:0000313" key="1">
    <source>
        <dbReference type="EMBL" id="KAK3060600.1"/>
    </source>
</evidence>
<proteinExistence type="predicted"/>
<evidence type="ECO:0000313" key="2">
    <source>
        <dbReference type="Proteomes" id="UP001186974"/>
    </source>
</evidence>
<gene>
    <name evidence="1" type="ORF">LTS18_008181</name>
</gene>
<accession>A0ACC3D2A6</accession>
<protein>
    <submittedName>
        <fullName evidence="1">Uncharacterized protein</fullName>
    </submittedName>
</protein>
<keyword evidence="2" id="KW-1185">Reference proteome</keyword>